<sequence length="137" mass="15164">MTLFVDASALVAIILKEPDVGSLADRLDHHDQRLTSAVALWETMAAVRRARDTSAELAWAEVERFRTALGLRLIPIGAEEVEQAVIAHARYGKGHHPARLNMGDCFAYACAHSQRAELLYKGDDFALTDLADPERPR</sequence>
<keyword evidence="4 5" id="KW-0378">Hydrolase</keyword>
<dbReference type="RefSeq" id="WP_042489592.1">
    <property type="nucleotide sequence ID" value="NZ_BBPI01000070.1"/>
</dbReference>
<evidence type="ECO:0000256" key="4">
    <source>
        <dbReference type="ARBA" id="ARBA00022801"/>
    </source>
</evidence>
<keyword evidence="1 5" id="KW-1277">Toxin-antitoxin system</keyword>
<evidence type="ECO:0000259" key="6">
    <source>
        <dbReference type="Pfam" id="PF01850"/>
    </source>
</evidence>
<proteinExistence type="inferred from homology"/>
<comment type="cofactor">
    <cofactor evidence="5">
        <name>Mg(2+)</name>
        <dbReference type="ChEBI" id="CHEBI:18420"/>
    </cofactor>
</comment>
<keyword evidence="8" id="KW-1185">Reference proteome</keyword>
<evidence type="ECO:0000256" key="3">
    <source>
        <dbReference type="ARBA" id="ARBA00022723"/>
    </source>
</evidence>
<organism evidence="7 8">
    <name type="scientific">Sphingomonas parapaucimobilis NBRC 15100</name>
    <dbReference type="NCBI Taxonomy" id="1219049"/>
    <lineage>
        <taxon>Bacteria</taxon>
        <taxon>Pseudomonadati</taxon>
        <taxon>Pseudomonadota</taxon>
        <taxon>Alphaproteobacteria</taxon>
        <taxon>Sphingomonadales</taxon>
        <taxon>Sphingomonadaceae</taxon>
        <taxon>Sphingomonas</taxon>
    </lineage>
</organism>
<evidence type="ECO:0000256" key="2">
    <source>
        <dbReference type="ARBA" id="ARBA00022722"/>
    </source>
</evidence>
<evidence type="ECO:0000313" key="7">
    <source>
        <dbReference type="EMBL" id="GAM01993.1"/>
    </source>
</evidence>
<name>A0A0A1W9H3_9SPHN</name>
<dbReference type="GO" id="GO:0016787">
    <property type="term" value="F:hydrolase activity"/>
    <property type="evidence" value="ECO:0007669"/>
    <property type="project" value="UniProtKB-KW"/>
</dbReference>
<keyword evidence="2 5" id="KW-0540">Nuclease</keyword>
<feature type="binding site" evidence="5">
    <location>
        <position position="6"/>
    </location>
    <ligand>
        <name>Mg(2+)</name>
        <dbReference type="ChEBI" id="CHEBI:18420"/>
    </ligand>
</feature>
<dbReference type="Proteomes" id="UP000032305">
    <property type="component" value="Unassembled WGS sequence"/>
</dbReference>
<accession>A0A0A1W9H3</accession>
<dbReference type="GO" id="GO:0000287">
    <property type="term" value="F:magnesium ion binding"/>
    <property type="evidence" value="ECO:0007669"/>
    <property type="project" value="UniProtKB-UniRule"/>
</dbReference>
<dbReference type="InterPro" id="IPR022907">
    <property type="entry name" value="VapC_family"/>
</dbReference>
<dbReference type="GO" id="GO:0004540">
    <property type="term" value="F:RNA nuclease activity"/>
    <property type="evidence" value="ECO:0007669"/>
    <property type="project" value="InterPro"/>
</dbReference>
<dbReference type="InterPro" id="IPR002716">
    <property type="entry name" value="PIN_dom"/>
</dbReference>
<keyword evidence="5" id="KW-0460">Magnesium</keyword>
<dbReference type="AlphaFoldDB" id="A0A0A1W9H3"/>
<dbReference type="SUPFAM" id="SSF88723">
    <property type="entry name" value="PIN domain-like"/>
    <property type="match status" value="1"/>
</dbReference>
<dbReference type="OrthoDB" id="32625at2"/>
<comment type="similarity">
    <text evidence="5">Belongs to the PINc/VapC protein family.</text>
</comment>
<comment type="function">
    <text evidence="5">Toxic component of a toxin-antitoxin (TA) system. An RNase.</text>
</comment>
<feature type="domain" description="PIN" evidence="6">
    <location>
        <begin position="4"/>
        <end position="127"/>
    </location>
</feature>
<dbReference type="Pfam" id="PF01850">
    <property type="entry name" value="PIN"/>
    <property type="match status" value="1"/>
</dbReference>
<comment type="caution">
    <text evidence="7">The sequence shown here is derived from an EMBL/GenBank/DDBJ whole genome shotgun (WGS) entry which is preliminary data.</text>
</comment>
<protein>
    <recommendedName>
        <fullName evidence="5">Ribonuclease VapC</fullName>
        <shortName evidence="5">RNase VapC</shortName>
        <ecNumber evidence="5">3.1.-.-</ecNumber>
    </recommendedName>
    <alternativeName>
        <fullName evidence="5">Toxin VapC</fullName>
    </alternativeName>
</protein>
<dbReference type="EMBL" id="BBPI01000070">
    <property type="protein sequence ID" value="GAM01993.1"/>
    <property type="molecule type" value="Genomic_DNA"/>
</dbReference>
<dbReference type="eggNOG" id="COG3742">
    <property type="taxonomic scope" value="Bacteria"/>
</dbReference>
<evidence type="ECO:0000256" key="1">
    <source>
        <dbReference type="ARBA" id="ARBA00022649"/>
    </source>
</evidence>
<evidence type="ECO:0000256" key="5">
    <source>
        <dbReference type="HAMAP-Rule" id="MF_00265"/>
    </source>
</evidence>
<dbReference type="InterPro" id="IPR029060">
    <property type="entry name" value="PIN-like_dom_sf"/>
</dbReference>
<dbReference type="EC" id="3.1.-.-" evidence="5"/>
<dbReference type="Gene3D" id="3.40.50.1010">
    <property type="entry name" value="5'-nuclease"/>
    <property type="match status" value="1"/>
</dbReference>
<feature type="binding site" evidence="5">
    <location>
        <position position="104"/>
    </location>
    <ligand>
        <name>Mg(2+)</name>
        <dbReference type="ChEBI" id="CHEBI:18420"/>
    </ligand>
</feature>
<dbReference type="CDD" id="cd09871">
    <property type="entry name" value="PIN_MtVapC28-VapC30-like"/>
    <property type="match status" value="1"/>
</dbReference>
<evidence type="ECO:0000313" key="8">
    <source>
        <dbReference type="Proteomes" id="UP000032305"/>
    </source>
</evidence>
<dbReference type="GO" id="GO:0090729">
    <property type="term" value="F:toxin activity"/>
    <property type="evidence" value="ECO:0007669"/>
    <property type="project" value="UniProtKB-KW"/>
</dbReference>
<gene>
    <name evidence="5 7" type="primary">vapC</name>
    <name evidence="7" type="ORF">SP5_070_00760</name>
</gene>
<dbReference type="HAMAP" id="MF_00265">
    <property type="entry name" value="VapC_Nob1"/>
    <property type="match status" value="1"/>
</dbReference>
<keyword evidence="5" id="KW-0800">Toxin</keyword>
<keyword evidence="3 5" id="KW-0479">Metal-binding</keyword>
<reference evidence="7 8" key="1">
    <citation type="submission" date="2014-11" db="EMBL/GenBank/DDBJ databases">
        <title>Whole genome shotgun sequence of Sphingomonas parapaucimobilis NBRC 15100.</title>
        <authorList>
            <person name="Katano-Makiyama Y."/>
            <person name="Hosoyama A."/>
            <person name="Hashimoto M."/>
            <person name="Hosoyama Y."/>
            <person name="Noguchi M."/>
            <person name="Numata M."/>
            <person name="Tsuchikane K."/>
            <person name="Hirakata S."/>
            <person name="Uohara A."/>
            <person name="Shimodaira J."/>
            <person name="Ohji S."/>
            <person name="Ichikawa N."/>
            <person name="Kimura A."/>
            <person name="Yamazoe A."/>
            <person name="Fujita N."/>
        </authorList>
    </citation>
    <scope>NUCLEOTIDE SEQUENCE [LARGE SCALE GENOMIC DNA]</scope>
    <source>
        <strain evidence="7 8">NBRC 15100</strain>
    </source>
</reference>